<keyword evidence="2" id="KW-1185">Reference proteome</keyword>
<dbReference type="OrthoDB" id="10069473at2759"/>
<comment type="caution">
    <text evidence="1">The sequence shown here is derived from an EMBL/GenBank/DDBJ whole genome shotgun (WGS) entry which is preliminary data.</text>
</comment>
<sequence>MLWLAKMTTPNGVTMQGSRGPMLGMVNVFEFPMLRTFGVTMDSWHKPSAKGRIQRDTARVRLVPHLEGCLLSIKDMLKQPVGDTVDKIVSGYQFLYCSQMDEDVIFSKFRNAISCKNIFNIVTFNIILACHRIMSTRPHYCDGHCSWRLRWRDKGMLSIAPFNGDNTGLFELGVLESVSIRATLISEIA</sequence>
<evidence type="ECO:0000313" key="1">
    <source>
        <dbReference type="EMBL" id="MBA0869027.1"/>
    </source>
</evidence>
<name>A0A7J9MDV0_GOSSC</name>
<accession>A0A7J9MDV0</accession>
<proteinExistence type="predicted"/>
<gene>
    <name evidence="1" type="ORF">Goshw_022271</name>
</gene>
<evidence type="ECO:0000313" key="2">
    <source>
        <dbReference type="Proteomes" id="UP000593576"/>
    </source>
</evidence>
<organism evidence="1 2">
    <name type="scientific">Gossypium schwendimanii</name>
    <name type="common">Cotton</name>
    <dbReference type="NCBI Taxonomy" id="34291"/>
    <lineage>
        <taxon>Eukaryota</taxon>
        <taxon>Viridiplantae</taxon>
        <taxon>Streptophyta</taxon>
        <taxon>Embryophyta</taxon>
        <taxon>Tracheophyta</taxon>
        <taxon>Spermatophyta</taxon>
        <taxon>Magnoliopsida</taxon>
        <taxon>eudicotyledons</taxon>
        <taxon>Gunneridae</taxon>
        <taxon>Pentapetalae</taxon>
        <taxon>rosids</taxon>
        <taxon>malvids</taxon>
        <taxon>Malvales</taxon>
        <taxon>Malvaceae</taxon>
        <taxon>Malvoideae</taxon>
        <taxon>Gossypium</taxon>
    </lineage>
</organism>
<dbReference type="EMBL" id="JABFAF010000010">
    <property type="protein sequence ID" value="MBA0869027.1"/>
    <property type="molecule type" value="Genomic_DNA"/>
</dbReference>
<protein>
    <submittedName>
        <fullName evidence="1">Uncharacterized protein</fullName>
    </submittedName>
</protein>
<dbReference type="AlphaFoldDB" id="A0A7J9MDV0"/>
<reference evidence="1 2" key="1">
    <citation type="journal article" date="2019" name="Genome Biol. Evol.">
        <title>Insights into the evolution of the New World diploid cottons (Gossypium, subgenus Houzingenia) based on genome sequencing.</title>
        <authorList>
            <person name="Grover C.E."/>
            <person name="Arick M.A. 2nd"/>
            <person name="Thrash A."/>
            <person name="Conover J.L."/>
            <person name="Sanders W.S."/>
            <person name="Peterson D.G."/>
            <person name="Frelichowski J.E."/>
            <person name="Scheffler J.A."/>
            <person name="Scheffler B.E."/>
            <person name="Wendel J.F."/>
        </authorList>
    </citation>
    <scope>NUCLEOTIDE SEQUENCE [LARGE SCALE GENOMIC DNA]</scope>
    <source>
        <strain evidence="1">1</strain>
        <tissue evidence="1">Leaf</tissue>
    </source>
</reference>
<dbReference type="Proteomes" id="UP000593576">
    <property type="component" value="Unassembled WGS sequence"/>
</dbReference>